<dbReference type="AlphaFoldDB" id="A0AA39CZ48"/>
<dbReference type="InterPro" id="IPR011009">
    <property type="entry name" value="Kinase-like_dom_sf"/>
</dbReference>
<proteinExistence type="predicted"/>
<organism evidence="1 2">
    <name type="scientific">Knufia peltigerae</name>
    <dbReference type="NCBI Taxonomy" id="1002370"/>
    <lineage>
        <taxon>Eukaryota</taxon>
        <taxon>Fungi</taxon>
        <taxon>Dikarya</taxon>
        <taxon>Ascomycota</taxon>
        <taxon>Pezizomycotina</taxon>
        <taxon>Eurotiomycetes</taxon>
        <taxon>Chaetothyriomycetidae</taxon>
        <taxon>Chaetothyriales</taxon>
        <taxon>Trichomeriaceae</taxon>
        <taxon>Knufia</taxon>
    </lineage>
</organism>
<name>A0AA39CZ48_9EURO</name>
<evidence type="ECO:0000313" key="2">
    <source>
        <dbReference type="Proteomes" id="UP001172681"/>
    </source>
</evidence>
<dbReference type="Proteomes" id="UP001172681">
    <property type="component" value="Unassembled WGS sequence"/>
</dbReference>
<evidence type="ECO:0000313" key="1">
    <source>
        <dbReference type="EMBL" id="KAJ9636980.1"/>
    </source>
</evidence>
<protein>
    <submittedName>
        <fullName evidence="1">Uncharacterized protein</fullName>
    </submittedName>
</protein>
<keyword evidence="2" id="KW-1185">Reference proteome</keyword>
<reference evidence="1" key="1">
    <citation type="submission" date="2022-10" db="EMBL/GenBank/DDBJ databases">
        <title>Culturing micro-colonial fungi from biological soil crusts in the Mojave desert and describing Neophaeococcomyces mojavensis, and introducing the new genera and species Taxawa tesnikishii.</title>
        <authorList>
            <person name="Kurbessoian T."/>
            <person name="Stajich J.E."/>
        </authorList>
    </citation>
    <scope>NUCLEOTIDE SEQUENCE</scope>
    <source>
        <strain evidence="1">TK_35</strain>
    </source>
</reference>
<comment type="caution">
    <text evidence="1">The sequence shown here is derived from an EMBL/GenBank/DDBJ whole genome shotgun (WGS) entry which is preliminary data.</text>
</comment>
<sequence length="254" mass="28258">MSAAKATPVLDSADAIYRFLRGSAAASAWTPSPTIKGVTPVKGGSTNHTFRLHFHKPLESTGLAGDSFPPTSAIFKYFPDNILLTPEISFSSGRQAFEARALTDLAKHLDSAPRKGVQVSLPKLLHADLDEHFIIVEDLSPECDLGHLNPRASINCAQFVGQLRNFGFERIVADDAGATARGTCEEVRLRVENGDVWKMIRLRQLISGHVVGGRKSNDSSSENDSRVMILWQWDHWRHWVRLRYVTQREAGREE</sequence>
<gene>
    <name evidence="1" type="ORF">H2204_005128</name>
</gene>
<dbReference type="SUPFAM" id="SSF56112">
    <property type="entry name" value="Protein kinase-like (PK-like)"/>
    <property type="match status" value="1"/>
</dbReference>
<accession>A0AA39CZ48</accession>
<dbReference type="EMBL" id="JAPDRN010000027">
    <property type="protein sequence ID" value="KAJ9636980.1"/>
    <property type="molecule type" value="Genomic_DNA"/>
</dbReference>
<dbReference type="Gene3D" id="3.30.200.20">
    <property type="entry name" value="Phosphorylase Kinase, domain 1"/>
    <property type="match status" value="1"/>
</dbReference>